<keyword evidence="4" id="KW-0694">RNA-binding</keyword>
<dbReference type="PANTHER" id="PTHR23147">
    <property type="entry name" value="SERINE/ARGININE RICH SPLICING FACTOR"/>
    <property type="match status" value="1"/>
</dbReference>
<dbReference type="AlphaFoldDB" id="A0A392Q1L7"/>
<organism evidence="6 7">
    <name type="scientific">Trifolium medium</name>
    <dbReference type="NCBI Taxonomy" id="97028"/>
    <lineage>
        <taxon>Eukaryota</taxon>
        <taxon>Viridiplantae</taxon>
        <taxon>Streptophyta</taxon>
        <taxon>Embryophyta</taxon>
        <taxon>Tracheophyta</taxon>
        <taxon>Spermatophyta</taxon>
        <taxon>Magnoliopsida</taxon>
        <taxon>eudicotyledons</taxon>
        <taxon>Gunneridae</taxon>
        <taxon>Pentapetalae</taxon>
        <taxon>rosids</taxon>
        <taxon>fabids</taxon>
        <taxon>Fabales</taxon>
        <taxon>Fabaceae</taxon>
        <taxon>Papilionoideae</taxon>
        <taxon>50 kb inversion clade</taxon>
        <taxon>NPAAA clade</taxon>
        <taxon>Hologalegina</taxon>
        <taxon>IRL clade</taxon>
        <taxon>Trifolieae</taxon>
        <taxon>Trifolium</taxon>
    </lineage>
</organism>
<dbReference type="GO" id="GO:0003723">
    <property type="term" value="F:RNA binding"/>
    <property type="evidence" value="ECO:0007669"/>
    <property type="project" value="UniProtKB-UniRule"/>
</dbReference>
<dbReference type="InterPro" id="IPR035979">
    <property type="entry name" value="RBD_domain_sf"/>
</dbReference>
<proteinExistence type="predicted"/>
<keyword evidence="2" id="KW-0747">Spliceosome</keyword>
<feature type="domain" description="RRM" evidence="5">
    <location>
        <begin position="1"/>
        <end position="65"/>
    </location>
</feature>
<comment type="caution">
    <text evidence="6">The sequence shown here is derived from an EMBL/GenBank/DDBJ whole genome shotgun (WGS) entry which is preliminary data.</text>
</comment>
<evidence type="ECO:0000256" key="3">
    <source>
        <dbReference type="ARBA" id="ARBA00023187"/>
    </source>
</evidence>
<evidence type="ECO:0000313" key="6">
    <source>
        <dbReference type="EMBL" id="MCI17135.1"/>
    </source>
</evidence>
<evidence type="ECO:0000313" key="7">
    <source>
        <dbReference type="Proteomes" id="UP000265520"/>
    </source>
</evidence>
<reference evidence="6 7" key="1">
    <citation type="journal article" date="2018" name="Front. Plant Sci.">
        <title>Red Clover (Trifolium pratense) and Zigzag Clover (T. medium) - A Picture of Genomic Similarities and Differences.</title>
        <authorList>
            <person name="Dluhosova J."/>
            <person name="Istvanek J."/>
            <person name="Nedelnik J."/>
            <person name="Repkova J."/>
        </authorList>
    </citation>
    <scope>NUCLEOTIDE SEQUENCE [LARGE SCALE GENOMIC DNA]</scope>
    <source>
        <strain evidence="7">cv. 10/8</strain>
        <tissue evidence="6">Leaf</tissue>
    </source>
</reference>
<dbReference type="GO" id="GO:0005681">
    <property type="term" value="C:spliceosomal complex"/>
    <property type="evidence" value="ECO:0007669"/>
    <property type="project" value="UniProtKB-KW"/>
</dbReference>
<name>A0A392Q1L7_9FABA</name>
<keyword evidence="3" id="KW-0508">mRNA splicing</keyword>
<keyword evidence="7" id="KW-1185">Reference proteome</keyword>
<evidence type="ECO:0000256" key="2">
    <source>
        <dbReference type="ARBA" id="ARBA00022728"/>
    </source>
</evidence>
<dbReference type="GO" id="GO:0006397">
    <property type="term" value="P:mRNA processing"/>
    <property type="evidence" value="ECO:0007669"/>
    <property type="project" value="UniProtKB-KW"/>
</dbReference>
<dbReference type="EMBL" id="LXQA010104031">
    <property type="protein sequence ID" value="MCI17135.1"/>
    <property type="molecule type" value="Genomic_DNA"/>
</dbReference>
<dbReference type="Pfam" id="PF00076">
    <property type="entry name" value="RRM_1"/>
    <property type="match status" value="1"/>
</dbReference>
<dbReference type="SUPFAM" id="SSF54928">
    <property type="entry name" value="RNA-binding domain, RBD"/>
    <property type="match status" value="1"/>
</dbReference>
<dbReference type="PROSITE" id="PS50102">
    <property type="entry name" value="RRM"/>
    <property type="match status" value="1"/>
</dbReference>
<feature type="non-terminal residue" evidence="6">
    <location>
        <position position="164"/>
    </location>
</feature>
<dbReference type="GO" id="GO:0008380">
    <property type="term" value="P:RNA splicing"/>
    <property type="evidence" value="ECO:0007669"/>
    <property type="project" value="UniProtKB-KW"/>
</dbReference>
<protein>
    <submittedName>
        <fullName evidence="6">RNA recognition motif</fullName>
    </submittedName>
</protein>
<dbReference type="Gene3D" id="3.30.70.330">
    <property type="match status" value="1"/>
</dbReference>
<evidence type="ECO:0000259" key="5">
    <source>
        <dbReference type="PROSITE" id="PS50102"/>
    </source>
</evidence>
<evidence type="ECO:0000256" key="1">
    <source>
        <dbReference type="ARBA" id="ARBA00022664"/>
    </source>
</evidence>
<sequence>MGDLWKIFAKFGSLGDVYIPNKVDKWGKKFAFVKFKGVKDVDALSERLEDVWSGNFKLRVNRARFDRNDQPPHSVTPVVNRKKRGVESCEEKGSSFREALIGGKNVVAGVVSEEPVLQVEVDKLVLEELQHSFVGVLALEVEVSRIRTTFYMEGRQHISVTLMG</sequence>
<dbReference type="Proteomes" id="UP000265520">
    <property type="component" value="Unassembled WGS sequence"/>
</dbReference>
<dbReference type="InterPro" id="IPR050907">
    <property type="entry name" value="SRSF"/>
</dbReference>
<accession>A0A392Q1L7</accession>
<evidence type="ECO:0000256" key="4">
    <source>
        <dbReference type="PROSITE-ProRule" id="PRU00176"/>
    </source>
</evidence>
<keyword evidence="1" id="KW-0507">mRNA processing</keyword>
<dbReference type="InterPro" id="IPR012677">
    <property type="entry name" value="Nucleotide-bd_a/b_plait_sf"/>
</dbReference>
<dbReference type="InterPro" id="IPR000504">
    <property type="entry name" value="RRM_dom"/>
</dbReference>